<dbReference type="Gene3D" id="3.20.20.80">
    <property type="entry name" value="Glycosidases"/>
    <property type="match status" value="1"/>
</dbReference>
<dbReference type="InterPro" id="IPR017853">
    <property type="entry name" value="GH"/>
</dbReference>
<evidence type="ECO:0000313" key="2">
    <source>
        <dbReference type="Proteomes" id="UP000734511"/>
    </source>
</evidence>
<name>A0ABX0ZTN7_9ACTN</name>
<protein>
    <recommendedName>
        <fullName evidence="3">GH18 domain-containing protein</fullName>
    </recommendedName>
</protein>
<dbReference type="Proteomes" id="UP000734511">
    <property type="component" value="Unassembled WGS sequence"/>
</dbReference>
<gene>
    <name evidence="1" type="ORF">HCN08_21555</name>
</gene>
<proteinExistence type="predicted"/>
<dbReference type="SUPFAM" id="SSF51445">
    <property type="entry name" value="(Trans)glycosidases"/>
    <property type="match status" value="1"/>
</dbReference>
<sequence>MSRRLASMSATRRLTGLRRAAIGVAAVAVLAVLAATTALRLEYQGSPAAGGRTRGHDAVWLGHAWVDGRRTAADLEDLRRHVAGTGIHDLYVHAGPLEHDGSLDPALYPKAAAMIAGIHRVLPGVRVQAWLGDTIAHGGTPGLHLSEPAVRDRIRASAAQILDAGFQGVHLDLEPVADGDTGYLRTLDEVHALAAARGAPLSVAVPQIDPLPHLHAVAYLPFSHPKWWSQGYFGQVARRCDQIAVMAYDTAMPASSLFGGYIAQQTALALEATPPGTDLLIGLPGFHTEDMGHHGYAETVPAAVRGVRVALGRHGGGRQGVGVALYVDFHATESDWTAYREGWGT</sequence>
<reference evidence="1 2" key="1">
    <citation type="submission" date="2020-03" db="EMBL/GenBank/DDBJ databases">
        <title>WGS of actinomycetes isolated from Thailand.</title>
        <authorList>
            <person name="Thawai C."/>
        </authorList>
    </citation>
    <scope>NUCLEOTIDE SEQUENCE [LARGE SCALE GENOMIC DNA]</scope>
    <source>
        <strain evidence="1 2">PRB2-1</strain>
    </source>
</reference>
<accession>A0ABX0ZTN7</accession>
<comment type="caution">
    <text evidence="1">The sequence shown here is derived from an EMBL/GenBank/DDBJ whole genome shotgun (WGS) entry which is preliminary data.</text>
</comment>
<keyword evidence="2" id="KW-1185">Reference proteome</keyword>
<evidence type="ECO:0008006" key="3">
    <source>
        <dbReference type="Google" id="ProtNLM"/>
    </source>
</evidence>
<evidence type="ECO:0000313" key="1">
    <source>
        <dbReference type="EMBL" id="NJP45972.1"/>
    </source>
</evidence>
<organism evidence="1 2">
    <name type="scientific">Actinacidiphila epipremni</name>
    <dbReference type="NCBI Taxonomy" id="2053013"/>
    <lineage>
        <taxon>Bacteria</taxon>
        <taxon>Bacillati</taxon>
        <taxon>Actinomycetota</taxon>
        <taxon>Actinomycetes</taxon>
        <taxon>Kitasatosporales</taxon>
        <taxon>Streptomycetaceae</taxon>
        <taxon>Actinacidiphila</taxon>
    </lineage>
</organism>
<dbReference type="EMBL" id="JAATEJ010000018">
    <property type="protein sequence ID" value="NJP45972.1"/>
    <property type="molecule type" value="Genomic_DNA"/>
</dbReference>